<dbReference type="Proteomes" id="UP001054945">
    <property type="component" value="Unassembled WGS sequence"/>
</dbReference>
<protein>
    <submittedName>
        <fullName evidence="1">Uncharacterized protein</fullName>
    </submittedName>
</protein>
<dbReference type="EMBL" id="BPLR01003205">
    <property type="protein sequence ID" value="GIX82098.1"/>
    <property type="molecule type" value="Genomic_DNA"/>
</dbReference>
<keyword evidence="2" id="KW-1185">Reference proteome</keyword>
<dbReference type="AlphaFoldDB" id="A0AAV4NDZ3"/>
<comment type="caution">
    <text evidence="1">The sequence shown here is derived from an EMBL/GenBank/DDBJ whole genome shotgun (WGS) entry which is preliminary data.</text>
</comment>
<name>A0AAV4NDZ3_CAEEX</name>
<accession>A0AAV4NDZ3</accession>
<reference evidence="1 2" key="1">
    <citation type="submission" date="2021-06" db="EMBL/GenBank/DDBJ databases">
        <title>Caerostris extrusa draft genome.</title>
        <authorList>
            <person name="Kono N."/>
            <person name="Arakawa K."/>
        </authorList>
    </citation>
    <scope>NUCLEOTIDE SEQUENCE [LARGE SCALE GENOMIC DNA]</scope>
</reference>
<evidence type="ECO:0000313" key="1">
    <source>
        <dbReference type="EMBL" id="GIX82098.1"/>
    </source>
</evidence>
<proteinExistence type="predicted"/>
<evidence type="ECO:0000313" key="2">
    <source>
        <dbReference type="Proteomes" id="UP001054945"/>
    </source>
</evidence>
<organism evidence="1 2">
    <name type="scientific">Caerostris extrusa</name>
    <name type="common">Bark spider</name>
    <name type="synonym">Caerostris bankana</name>
    <dbReference type="NCBI Taxonomy" id="172846"/>
    <lineage>
        <taxon>Eukaryota</taxon>
        <taxon>Metazoa</taxon>
        <taxon>Ecdysozoa</taxon>
        <taxon>Arthropoda</taxon>
        <taxon>Chelicerata</taxon>
        <taxon>Arachnida</taxon>
        <taxon>Araneae</taxon>
        <taxon>Araneomorphae</taxon>
        <taxon>Entelegynae</taxon>
        <taxon>Araneoidea</taxon>
        <taxon>Araneidae</taxon>
        <taxon>Caerostris</taxon>
    </lineage>
</organism>
<gene>
    <name evidence="1" type="ORF">CEXT_708151</name>
</gene>
<sequence length="191" mass="21632">MFDIVPGHLADVCFSWPFNELSDGFDRFKGAPYRTRNGQHLSSFTLREASTMDNRILILAIPISLWNAFFYYVVSSRLWDLIRGEEKEVYGGGDSLNDYTRDLGVLGCSANDLFSSDRGRNQKRARVMFDVVPGHLADVSFSRPFNEVSDGLDRFKGAPYRTRPLTSGFPQNGQHLSSFTLRKASTMERIS</sequence>